<dbReference type="EMBL" id="JAGPNL010000003">
    <property type="protein sequence ID" value="MBQ0827493.1"/>
    <property type="molecule type" value="Genomic_DNA"/>
</dbReference>
<reference evidence="1" key="1">
    <citation type="submission" date="2021-04" db="EMBL/GenBank/DDBJ databases">
        <title>Genome seq and assembly of Streptomyces sp. RG38.</title>
        <authorList>
            <person name="Chhetri G."/>
        </authorList>
    </citation>
    <scope>NUCLEOTIDE SEQUENCE</scope>
    <source>
        <strain evidence="1">RG38</strain>
    </source>
</reference>
<dbReference type="RefSeq" id="WP_210871926.1">
    <property type="nucleotide sequence ID" value="NZ_JAGPNL010000003.1"/>
</dbReference>
<keyword evidence="2" id="KW-1185">Reference proteome</keyword>
<organism evidence="1 2">
    <name type="scientific">Streptomyces tagetis</name>
    <dbReference type="NCBI Taxonomy" id="2820809"/>
    <lineage>
        <taxon>Bacteria</taxon>
        <taxon>Bacillati</taxon>
        <taxon>Actinomycetota</taxon>
        <taxon>Actinomycetes</taxon>
        <taxon>Kitasatosporales</taxon>
        <taxon>Streptomycetaceae</taxon>
        <taxon>Streptomyces</taxon>
    </lineage>
</organism>
<evidence type="ECO:0000313" key="1">
    <source>
        <dbReference type="EMBL" id="MBQ0827493.1"/>
    </source>
</evidence>
<accession>A0A940XBY5</accession>
<sequence>MTFSKILRCQRSIRQNTTTGVPNKVGIPGFRKVIMIGQVAVDEASIIQALRRVFQFDETQSGDFTLHTPIRVTREKSVTGTSSTEISAIAKRLNEAKKRDESSFQWENEAEFSLVSLDQIGAFDRFFEDREFTGQGDNPVTFRFGRPSREFAVYLLCTVMQNDLFMRSGRGRMILNRIRGGDHRSLDLPLRPRSSRQPLEVESLFDVIAEGLRATTLRITATKANSDFETLANSFLFHAAYNIDAAARIGLESWFRPQTIQRNQRTQADTLEAPRQTYDTDLVHHYLMGVAAEIPLLEYLAYYHIAEHFFDKVFNEDLVNQVRSSIADPSFSARRTKDIQSVIRIVTKVQRQVKNEGGVNEQRSLQLVLDRFVDVPRLAADLDAYDATLVDYYNNNEAPFAGANKVNFHGADEDVTRGAIAKRIYKVRNALVHAKEGELPKYAPFAHDEELAREIPLMRFTAEQIVIAHGKVL</sequence>
<evidence type="ECO:0000313" key="2">
    <source>
        <dbReference type="Proteomes" id="UP000677875"/>
    </source>
</evidence>
<name>A0A940XBY5_9ACTN</name>
<comment type="caution">
    <text evidence="1">The sequence shown here is derived from an EMBL/GenBank/DDBJ whole genome shotgun (WGS) entry which is preliminary data.</text>
</comment>
<gene>
    <name evidence="1" type="ORF">J5Y05_13375</name>
</gene>
<proteinExistence type="predicted"/>
<evidence type="ECO:0008006" key="3">
    <source>
        <dbReference type="Google" id="ProtNLM"/>
    </source>
</evidence>
<dbReference type="AlphaFoldDB" id="A0A940XBY5"/>
<dbReference type="Proteomes" id="UP000677875">
    <property type="component" value="Unassembled WGS sequence"/>
</dbReference>
<protein>
    <recommendedName>
        <fullName evidence="3">Apea-like HEPN domain-containing protein</fullName>
    </recommendedName>
</protein>